<proteinExistence type="predicted"/>
<dbReference type="InterPro" id="IPR000742">
    <property type="entry name" value="EGF"/>
</dbReference>
<feature type="disulfide bond" evidence="4">
    <location>
        <begin position="600"/>
        <end position="609"/>
    </location>
</feature>
<feature type="domain" description="MAM" evidence="7">
    <location>
        <begin position="766"/>
        <end position="926"/>
    </location>
</feature>
<dbReference type="GO" id="GO:0005509">
    <property type="term" value="F:calcium ion binding"/>
    <property type="evidence" value="ECO:0007669"/>
    <property type="project" value="InterPro"/>
</dbReference>
<dbReference type="InterPro" id="IPR013320">
    <property type="entry name" value="ConA-like_dom_sf"/>
</dbReference>
<dbReference type="InterPro" id="IPR050906">
    <property type="entry name" value="Notch_signaling"/>
</dbReference>
<feature type="transmembrane region" description="Helical" evidence="5">
    <location>
        <begin position="50"/>
        <end position="70"/>
    </location>
</feature>
<dbReference type="CDD" id="cd06263">
    <property type="entry name" value="MAM"/>
    <property type="match status" value="1"/>
</dbReference>
<dbReference type="CDD" id="cd00054">
    <property type="entry name" value="EGF_CA"/>
    <property type="match status" value="3"/>
</dbReference>
<organism evidence="8 9">
    <name type="scientific">Dimorphilus gyrociliatus</name>
    <dbReference type="NCBI Taxonomy" id="2664684"/>
    <lineage>
        <taxon>Eukaryota</taxon>
        <taxon>Metazoa</taxon>
        <taxon>Spiralia</taxon>
        <taxon>Lophotrochozoa</taxon>
        <taxon>Annelida</taxon>
        <taxon>Polychaeta</taxon>
        <taxon>Polychaeta incertae sedis</taxon>
        <taxon>Dinophilidae</taxon>
        <taxon>Dimorphilus</taxon>
    </lineage>
</organism>
<evidence type="ECO:0000313" key="8">
    <source>
        <dbReference type="EMBL" id="CAD5113058.1"/>
    </source>
</evidence>
<feature type="disulfide bond" evidence="4">
    <location>
        <begin position="360"/>
        <end position="377"/>
    </location>
</feature>
<keyword evidence="2" id="KW-0677">Repeat</keyword>
<keyword evidence="5" id="KW-0812">Transmembrane</keyword>
<keyword evidence="1 4" id="KW-0245">EGF-like domain</keyword>
<dbReference type="PROSITE" id="PS00022">
    <property type="entry name" value="EGF_1"/>
    <property type="match status" value="13"/>
</dbReference>
<evidence type="ECO:0000256" key="1">
    <source>
        <dbReference type="ARBA" id="ARBA00022536"/>
    </source>
</evidence>
<feature type="domain" description="EGF-like" evidence="6">
    <location>
        <begin position="260"/>
        <end position="295"/>
    </location>
</feature>
<keyword evidence="9" id="KW-1185">Reference proteome</keyword>
<feature type="domain" description="EGF-like" evidence="6">
    <location>
        <begin position="351"/>
        <end position="389"/>
    </location>
</feature>
<feature type="disulfide bond" evidence="4">
    <location>
        <begin position="552"/>
        <end position="561"/>
    </location>
</feature>
<evidence type="ECO:0000256" key="5">
    <source>
        <dbReference type="SAM" id="Phobius"/>
    </source>
</evidence>
<dbReference type="SMART" id="SM00179">
    <property type="entry name" value="EGF_CA"/>
    <property type="match status" value="5"/>
</dbReference>
<dbReference type="PANTHER" id="PTHR24044:SF420">
    <property type="entry name" value="DELTA AND NOTCH-LIKE EPIDERMAL GROWTH FACTOR-RELATED RECEPTOR ISOFORM X1"/>
    <property type="match status" value="1"/>
</dbReference>
<accession>A0A7I8V9P5</accession>
<feature type="domain" description="EGF-like" evidence="6">
    <location>
        <begin position="525"/>
        <end position="562"/>
    </location>
</feature>
<feature type="domain" description="EGF-like" evidence="6">
    <location>
        <begin position="563"/>
        <end position="610"/>
    </location>
</feature>
<evidence type="ECO:0000259" key="6">
    <source>
        <dbReference type="PROSITE" id="PS50026"/>
    </source>
</evidence>
<evidence type="ECO:0000256" key="3">
    <source>
        <dbReference type="ARBA" id="ARBA00023157"/>
    </source>
</evidence>
<keyword evidence="3 4" id="KW-1015">Disulfide bond</keyword>
<feature type="domain" description="EGF-like" evidence="6">
    <location>
        <begin position="219"/>
        <end position="255"/>
    </location>
</feature>
<dbReference type="Pfam" id="PF00629">
    <property type="entry name" value="MAM"/>
    <property type="match status" value="1"/>
</dbReference>
<feature type="disulfide bond" evidence="4">
    <location>
        <begin position="379"/>
        <end position="388"/>
    </location>
</feature>
<evidence type="ECO:0000259" key="7">
    <source>
        <dbReference type="PROSITE" id="PS50060"/>
    </source>
</evidence>
<dbReference type="SUPFAM" id="SSF57196">
    <property type="entry name" value="EGF/Laminin"/>
    <property type="match status" value="9"/>
</dbReference>
<reference evidence="8 9" key="1">
    <citation type="submission" date="2020-08" db="EMBL/GenBank/DDBJ databases">
        <authorList>
            <person name="Hejnol A."/>
        </authorList>
    </citation>
    <scope>NUCLEOTIDE SEQUENCE [LARGE SCALE GENOMIC DNA]</scope>
</reference>
<dbReference type="OrthoDB" id="6149898at2759"/>
<feature type="domain" description="EGF-like" evidence="6">
    <location>
        <begin position="480"/>
        <end position="522"/>
    </location>
</feature>
<dbReference type="Pfam" id="PF00008">
    <property type="entry name" value="EGF"/>
    <property type="match status" value="2"/>
</dbReference>
<dbReference type="InterPro" id="IPR001881">
    <property type="entry name" value="EGF-like_Ca-bd_dom"/>
</dbReference>
<feature type="domain" description="EGF-like" evidence="6">
    <location>
        <begin position="306"/>
        <end position="343"/>
    </location>
</feature>
<evidence type="ECO:0000313" key="9">
    <source>
        <dbReference type="Proteomes" id="UP000549394"/>
    </source>
</evidence>
<dbReference type="Gene3D" id="2.10.25.10">
    <property type="entry name" value="Laminin"/>
    <property type="match status" value="11"/>
</dbReference>
<feature type="disulfide bond" evidence="4">
    <location>
        <begin position="264"/>
        <end position="274"/>
    </location>
</feature>
<dbReference type="GO" id="GO:0016020">
    <property type="term" value="C:membrane"/>
    <property type="evidence" value="ECO:0007669"/>
    <property type="project" value="InterPro"/>
</dbReference>
<dbReference type="PROSITE" id="PS50026">
    <property type="entry name" value="EGF_3"/>
    <property type="match status" value="9"/>
</dbReference>
<name>A0A7I8V9P5_9ANNE</name>
<dbReference type="PROSITE" id="PS50060">
    <property type="entry name" value="MAM_2"/>
    <property type="match status" value="1"/>
</dbReference>
<feature type="disulfide bond" evidence="4">
    <location>
        <begin position="333"/>
        <end position="342"/>
    </location>
</feature>
<gene>
    <name evidence="8" type="ORF">DGYR_LOCUS2106</name>
</gene>
<feature type="disulfide bond" evidence="4">
    <location>
        <begin position="747"/>
        <end position="756"/>
    </location>
</feature>
<dbReference type="PANTHER" id="PTHR24044">
    <property type="entry name" value="NOTCH LIGAND FAMILY MEMBER"/>
    <property type="match status" value="1"/>
</dbReference>
<feature type="domain" description="EGF-like" evidence="6">
    <location>
        <begin position="435"/>
        <end position="477"/>
    </location>
</feature>
<dbReference type="SMART" id="SM00137">
    <property type="entry name" value="MAM"/>
    <property type="match status" value="1"/>
</dbReference>
<dbReference type="InterPro" id="IPR000998">
    <property type="entry name" value="MAM_dom"/>
</dbReference>
<feature type="disulfide bond" evidence="4">
    <location>
        <begin position="245"/>
        <end position="254"/>
    </location>
</feature>
<dbReference type="Gene3D" id="2.60.120.200">
    <property type="match status" value="1"/>
</dbReference>
<dbReference type="AlphaFoldDB" id="A0A7I8V9P5"/>
<dbReference type="SUPFAM" id="SSF49899">
    <property type="entry name" value="Concanavalin A-like lectins/glucanases"/>
    <property type="match status" value="1"/>
</dbReference>
<keyword evidence="5" id="KW-1133">Transmembrane helix</keyword>
<evidence type="ECO:0000256" key="4">
    <source>
        <dbReference type="PROSITE-ProRule" id="PRU00076"/>
    </source>
</evidence>
<feature type="transmembrane region" description="Helical" evidence="5">
    <location>
        <begin position="126"/>
        <end position="145"/>
    </location>
</feature>
<comment type="caution">
    <text evidence="4">Lacks conserved residue(s) required for the propagation of feature annotation.</text>
</comment>
<dbReference type="SMART" id="SM00181">
    <property type="entry name" value="EGF"/>
    <property type="match status" value="13"/>
</dbReference>
<protein>
    <submittedName>
        <fullName evidence="8">DgyrCDS2252</fullName>
    </submittedName>
</protein>
<feature type="disulfide bond" evidence="4">
    <location>
        <begin position="467"/>
        <end position="476"/>
    </location>
</feature>
<comment type="caution">
    <text evidence="8">The sequence shown here is derived from an EMBL/GenBank/DDBJ whole genome shotgun (WGS) entry which is preliminary data.</text>
</comment>
<evidence type="ECO:0000256" key="2">
    <source>
        <dbReference type="ARBA" id="ARBA00022737"/>
    </source>
</evidence>
<dbReference type="FunFam" id="2.10.25.10:FF:000095">
    <property type="entry name" value="Notch, isoform B"/>
    <property type="match status" value="1"/>
</dbReference>
<feature type="domain" description="EGF-like" evidence="6">
    <location>
        <begin position="718"/>
        <end position="757"/>
    </location>
</feature>
<feature type="transmembrane region" description="Helical" evidence="5">
    <location>
        <begin position="9"/>
        <end position="30"/>
    </location>
</feature>
<dbReference type="EMBL" id="CAJFCJ010000003">
    <property type="protein sequence ID" value="CAD5113058.1"/>
    <property type="molecule type" value="Genomic_DNA"/>
</dbReference>
<dbReference type="PROSITE" id="PS01186">
    <property type="entry name" value="EGF_2"/>
    <property type="match status" value="3"/>
</dbReference>
<keyword evidence="5" id="KW-0472">Membrane</keyword>
<sequence length="927" mass="103475">MENVRHSPLVLLYVFVQRVTKAFIVMLKFYQTLHAQVALAKTEQNAMMSALHIFVNALMTLLVHVVLNVVTHKEVSAILHLVFTEGFATTHHRVLNALVREIMRERLAKLEKMSNLPRKWKNVHPIPALIMLCVSISLMGSFAIVNPVSRENIAIYHKGTFNNVPQDHALMESKLKMLFIGTCENLIGGSFKCHCSRNYYGGRCEHKYAGSIPTPPPTNNQPCKTNSCKNNGVCYNVGTVQFCKCPFGFTGSVCEKRVTHMDPCLDNPCNQGRCERNPFGYTCFCGQHYEGKNCERAATPGTGSPKPNPCISSPCGQFGKCYNITDTAYFCLCNEGYSGSPCKKHNNNNGNNNACKSNPCQNGGICIDNGSPSSYRCNCLSGTSGINCEQTTCPKSCQNRGLCKSERRMNSNTRRFETVYKCECLPEYLGENCEYSNPCLQNPCENKGICSPLMIASISKPDFACKCVKAFEGKTCSIRAKDVCAENPCQNEGSCVPKLNPETREKEFFCVCIGDWKGKTCSEKISNPCLPNPCRHNGICRPYDGSNFYCTCTQDYYGKMCEIENPCSDRLNLCLNKALCFPERVYKNSELVDVKAKCVCPFQYAGSRCEIRNPCLDGGFCMNQGSCVTKQKMDPKGSMYIPSYIGWEEPICKCSPYFAGKKCQIISPCLQNYPCQNGECSSTKVYVTTDTGTFASGFTEPKCDCPADYSGKFCENKIGDPCADNPCKNNGRCILGEEEFEKYYCECDEGYTGDHCETPNIRNIILECGFESECNELSHTYTAYPKDKAFRWIRRNRPTLSGNTGPLKAAVGSYFIYTEASKPAKKDDFADMYTRYMDIKQASCLSLSYHMNGANIGSLSIFLEDRNNKKTTIWTQQGHQGRNWLSLEKDIAPGDFRLVIHAVRGKDYTGDIAIDNLKWRTGSCFGA</sequence>
<feature type="disulfide bond" evidence="4">
    <location>
        <begin position="285"/>
        <end position="294"/>
    </location>
</feature>
<dbReference type="GO" id="GO:0005112">
    <property type="term" value="F:Notch binding"/>
    <property type="evidence" value="ECO:0007669"/>
    <property type="project" value="TreeGrafter"/>
</dbReference>
<feature type="disulfide bond" evidence="4">
    <location>
        <begin position="512"/>
        <end position="521"/>
    </location>
</feature>
<dbReference type="Proteomes" id="UP000549394">
    <property type="component" value="Unassembled WGS sequence"/>
</dbReference>